<evidence type="ECO:0000313" key="3">
    <source>
        <dbReference type="Proteomes" id="UP000559256"/>
    </source>
</evidence>
<feature type="compositionally biased region" description="Polar residues" evidence="1">
    <location>
        <begin position="57"/>
        <end position="83"/>
    </location>
</feature>
<gene>
    <name evidence="2" type="ORF">D9758_015066</name>
</gene>
<name>A0A8H5FSW9_9AGAR</name>
<reference evidence="2 3" key="1">
    <citation type="journal article" date="2020" name="ISME J.">
        <title>Uncovering the hidden diversity of litter-decomposition mechanisms in mushroom-forming fungi.</title>
        <authorList>
            <person name="Floudas D."/>
            <person name="Bentzer J."/>
            <person name="Ahren D."/>
            <person name="Johansson T."/>
            <person name="Persson P."/>
            <person name="Tunlid A."/>
        </authorList>
    </citation>
    <scope>NUCLEOTIDE SEQUENCE [LARGE SCALE GENOMIC DNA]</scope>
    <source>
        <strain evidence="2 3">CBS 291.85</strain>
    </source>
</reference>
<keyword evidence="3" id="KW-1185">Reference proteome</keyword>
<accession>A0A8H5FSW9</accession>
<dbReference type="EMBL" id="JAACJM010000094">
    <property type="protein sequence ID" value="KAF5347488.1"/>
    <property type="molecule type" value="Genomic_DNA"/>
</dbReference>
<evidence type="ECO:0000256" key="1">
    <source>
        <dbReference type="SAM" id="MobiDB-lite"/>
    </source>
</evidence>
<comment type="caution">
    <text evidence="2">The sequence shown here is derived from an EMBL/GenBank/DDBJ whole genome shotgun (WGS) entry which is preliminary data.</text>
</comment>
<evidence type="ECO:0000313" key="2">
    <source>
        <dbReference type="EMBL" id="KAF5347488.1"/>
    </source>
</evidence>
<dbReference type="AlphaFoldDB" id="A0A8H5FSW9"/>
<feature type="region of interest" description="Disordered" evidence="1">
    <location>
        <begin position="1"/>
        <end position="29"/>
    </location>
</feature>
<feature type="region of interest" description="Disordered" evidence="1">
    <location>
        <begin position="51"/>
        <end position="99"/>
    </location>
</feature>
<protein>
    <submittedName>
        <fullName evidence="2">Uncharacterized protein</fullName>
    </submittedName>
</protein>
<sequence length="99" mass="10873">MDEGCRRARRRASKAGSSEGVEGVRTGIAFKTGRDTIRQYTGYSDPFRVWPYPQPAIQEQSGKPVRSGQNLDLRSKTPGQNITRDPATSVLPQPAVQKG</sequence>
<proteinExistence type="predicted"/>
<dbReference type="Proteomes" id="UP000559256">
    <property type="component" value="Unassembled WGS sequence"/>
</dbReference>
<organism evidence="2 3">
    <name type="scientific">Tetrapyrgos nigripes</name>
    <dbReference type="NCBI Taxonomy" id="182062"/>
    <lineage>
        <taxon>Eukaryota</taxon>
        <taxon>Fungi</taxon>
        <taxon>Dikarya</taxon>
        <taxon>Basidiomycota</taxon>
        <taxon>Agaricomycotina</taxon>
        <taxon>Agaricomycetes</taxon>
        <taxon>Agaricomycetidae</taxon>
        <taxon>Agaricales</taxon>
        <taxon>Marasmiineae</taxon>
        <taxon>Marasmiaceae</taxon>
        <taxon>Tetrapyrgos</taxon>
    </lineage>
</organism>